<dbReference type="InterPro" id="IPR032710">
    <property type="entry name" value="NTF2-like_dom_sf"/>
</dbReference>
<organism evidence="2 3">
    <name type="scientific">Actinacidiphila alni</name>
    <dbReference type="NCBI Taxonomy" id="380248"/>
    <lineage>
        <taxon>Bacteria</taxon>
        <taxon>Bacillati</taxon>
        <taxon>Actinomycetota</taxon>
        <taxon>Actinomycetes</taxon>
        <taxon>Kitasatosporales</taxon>
        <taxon>Streptomycetaceae</taxon>
        <taxon>Actinacidiphila</taxon>
    </lineage>
</organism>
<dbReference type="AlphaFoldDB" id="A0A1I2BXC9"/>
<name>A0A1I2BXC9_9ACTN</name>
<proteinExistence type="predicted"/>
<dbReference type="Pfam" id="PF17775">
    <property type="entry name" value="YchJ_M-like"/>
    <property type="match status" value="1"/>
</dbReference>
<feature type="domain" description="YchJ-like middle NTF2-like" evidence="1">
    <location>
        <begin position="1"/>
        <end position="90"/>
    </location>
</feature>
<reference evidence="2 3" key="1">
    <citation type="submission" date="2016-10" db="EMBL/GenBank/DDBJ databases">
        <authorList>
            <person name="de Groot N.N."/>
        </authorList>
    </citation>
    <scope>NUCLEOTIDE SEQUENCE [LARGE SCALE GENOMIC DNA]</scope>
    <source>
        <strain evidence="2 3">CGMCC 4.3510</strain>
    </source>
</reference>
<dbReference type="Gene3D" id="3.10.450.50">
    <property type="match status" value="1"/>
</dbReference>
<evidence type="ECO:0000313" key="2">
    <source>
        <dbReference type="EMBL" id="SFE60655.1"/>
    </source>
</evidence>
<accession>A0A1I2BXC9</accession>
<dbReference type="STRING" id="380248.SAMN05216251_10452"/>
<keyword evidence="3" id="KW-1185">Reference proteome</keyword>
<gene>
    <name evidence="2" type="ORF">SAMN05216251_10452</name>
</gene>
<dbReference type="Proteomes" id="UP000199323">
    <property type="component" value="Unassembled WGS sequence"/>
</dbReference>
<protein>
    <submittedName>
        <fullName evidence="2">SEC-C motif-containing protein</fullName>
    </submittedName>
</protein>
<sequence>MRSRYSAFAVGDTAYLLRSWHSRTRPAEVSLDRGVRWTRLDVLSTTGGNAFHSEGTVEFRAFFRAGGHVGEQYELSRFCREDGAWVYLDGTV</sequence>
<dbReference type="EMBL" id="FONG01000004">
    <property type="protein sequence ID" value="SFE60655.1"/>
    <property type="molecule type" value="Genomic_DNA"/>
</dbReference>
<evidence type="ECO:0000259" key="1">
    <source>
        <dbReference type="Pfam" id="PF17775"/>
    </source>
</evidence>
<dbReference type="SUPFAM" id="SSF54427">
    <property type="entry name" value="NTF2-like"/>
    <property type="match status" value="1"/>
</dbReference>
<dbReference type="InterPro" id="IPR048469">
    <property type="entry name" value="YchJ-like_M"/>
</dbReference>
<evidence type="ECO:0000313" key="3">
    <source>
        <dbReference type="Proteomes" id="UP000199323"/>
    </source>
</evidence>